<feature type="transmembrane region" description="Helical" evidence="7">
    <location>
        <begin position="250"/>
        <end position="272"/>
    </location>
</feature>
<dbReference type="CDD" id="cd06261">
    <property type="entry name" value="TM_PBP2"/>
    <property type="match status" value="1"/>
</dbReference>
<dbReference type="Pfam" id="PF00528">
    <property type="entry name" value="BPD_transp_1"/>
    <property type="match status" value="1"/>
</dbReference>
<keyword evidence="2 7" id="KW-0813">Transport</keyword>
<dbReference type="Pfam" id="PF12911">
    <property type="entry name" value="OppC_N"/>
    <property type="match status" value="1"/>
</dbReference>
<protein>
    <submittedName>
        <fullName evidence="9">Peptide/nickel transport system permease protein</fullName>
    </submittedName>
</protein>
<evidence type="ECO:0000256" key="4">
    <source>
        <dbReference type="ARBA" id="ARBA00022692"/>
    </source>
</evidence>
<keyword evidence="10" id="KW-1185">Reference proteome</keyword>
<dbReference type="InterPro" id="IPR035906">
    <property type="entry name" value="MetI-like_sf"/>
</dbReference>
<dbReference type="InterPro" id="IPR000515">
    <property type="entry name" value="MetI-like"/>
</dbReference>
<keyword evidence="6 7" id="KW-0472">Membrane</keyword>
<keyword evidence="4 7" id="KW-0812">Transmembrane</keyword>
<comment type="caution">
    <text evidence="9">The sequence shown here is derived from an EMBL/GenBank/DDBJ whole genome shotgun (WGS) entry which is preliminary data.</text>
</comment>
<evidence type="ECO:0000259" key="8">
    <source>
        <dbReference type="PROSITE" id="PS50928"/>
    </source>
</evidence>
<evidence type="ECO:0000256" key="7">
    <source>
        <dbReference type="RuleBase" id="RU363032"/>
    </source>
</evidence>
<dbReference type="RefSeq" id="WP_209510780.1">
    <property type="nucleotide sequence ID" value="NZ_JAGGKS010000002.1"/>
</dbReference>
<dbReference type="PANTHER" id="PTHR43386:SF1">
    <property type="entry name" value="D,D-DIPEPTIDE TRANSPORT SYSTEM PERMEASE PROTEIN DDPC-RELATED"/>
    <property type="match status" value="1"/>
</dbReference>
<feature type="domain" description="ABC transmembrane type-1" evidence="8">
    <location>
        <begin position="82"/>
        <end position="272"/>
    </location>
</feature>
<gene>
    <name evidence="9" type="ORF">J2Z76_000884</name>
</gene>
<organism evidence="9 10">
    <name type="scientific">Sedimentibacter acidaminivorans</name>
    <dbReference type="NCBI Taxonomy" id="913099"/>
    <lineage>
        <taxon>Bacteria</taxon>
        <taxon>Bacillati</taxon>
        <taxon>Bacillota</taxon>
        <taxon>Tissierellia</taxon>
        <taxon>Sedimentibacter</taxon>
    </lineage>
</organism>
<feature type="transmembrane region" description="Helical" evidence="7">
    <location>
        <begin position="130"/>
        <end position="157"/>
    </location>
</feature>
<accession>A0ABS4GBH9</accession>
<evidence type="ECO:0000313" key="9">
    <source>
        <dbReference type="EMBL" id="MBP1925027.1"/>
    </source>
</evidence>
<dbReference type="InterPro" id="IPR050366">
    <property type="entry name" value="BP-dependent_transpt_permease"/>
</dbReference>
<dbReference type="SUPFAM" id="SSF161098">
    <property type="entry name" value="MetI-like"/>
    <property type="match status" value="1"/>
</dbReference>
<dbReference type="EMBL" id="JAGGKS010000002">
    <property type="protein sequence ID" value="MBP1925027.1"/>
    <property type="molecule type" value="Genomic_DNA"/>
</dbReference>
<dbReference type="Proteomes" id="UP001519342">
    <property type="component" value="Unassembled WGS sequence"/>
</dbReference>
<keyword evidence="5 7" id="KW-1133">Transmembrane helix</keyword>
<reference evidence="9 10" key="1">
    <citation type="submission" date="2021-03" db="EMBL/GenBank/DDBJ databases">
        <title>Genomic Encyclopedia of Type Strains, Phase IV (KMG-IV): sequencing the most valuable type-strain genomes for metagenomic binning, comparative biology and taxonomic classification.</title>
        <authorList>
            <person name="Goeker M."/>
        </authorList>
    </citation>
    <scope>NUCLEOTIDE SEQUENCE [LARGE SCALE GENOMIC DNA]</scope>
    <source>
        <strain evidence="9 10">DSM 24004</strain>
    </source>
</reference>
<feature type="transmembrane region" description="Helical" evidence="7">
    <location>
        <begin position="195"/>
        <end position="216"/>
    </location>
</feature>
<comment type="similarity">
    <text evidence="7">Belongs to the binding-protein-dependent transport system permease family.</text>
</comment>
<feature type="transmembrane region" description="Helical" evidence="7">
    <location>
        <begin position="84"/>
        <end position="110"/>
    </location>
</feature>
<evidence type="ECO:0000256" key="6">
    <source>
        <dbReference type="ARBA" id="ARBA00023136"/>
    </source>
</evidence>
<dbReference type="PROSITE" id="PS50928">
    <property type="entry name" value="ABC_TM1"/>
    <property type="match status" value="1"/>
</dbReference>
<evidence type="ECO:0000256" key="2">
    <source>
        <dbReference type="ARBA" id="ARBA00022448"/>
    </source>
</evidence>
<proteinExistence type="inferred from homology"/>
<evidence type="ECO:0000256" key="3">
    <source>
        <dbReference type="ARBA" id="ARBA00022475"/>
    </source>
</evidence>
<dbReference type="InterPro" id="IPR025966">
    <property type="entry name" value="OppC_N"/>
</dbReference>
<comment type="subcellular location">
    <subcellularLocation>
        <location evidence="1 7">Cell membrane</location>
        <topology evidence="1 7">Multi-pass membrane protein</topology>
    </subcellularLocation>
</comment>
<keyword evidence="3" id="KW-1003">Cell membrane</keyword>
<dbReference type="PANTHER" id="PTHR43386">
    <property type="entry name" value="OLIGOPEPTIDE TRANSPORT SYSTEM PERMEASE PROTEIN APPC"/>
    <property type="match status" value="1"/>
</dbReference>
<evidence type="ECO:0000256" key="1">
    <source>
        <dbReference type="ARBA" id="ARBA00004651"/>
    </source>
</evidence>
<dbReference type="Gene3D" id="1.10.3720.10">
    <property type="entry name" value="MetI-like"/>
    <property type="match status" value="1"/>
</dbReference>
<name>A0ABS4GBH9_9FIRM</name>
<evidence type="ECO:0000256" key="5">
    <source>
        <dbReference type="ARBA" id="ARBA00022989"/>
    </source>
</evidence>
<evidence type="ECO:0000313" key="10">
    <source>
        <dbReference type="Proteomes" id="UP001519342"/>
    </source>
</evidence>
<feature type="transmembrane region" description="Helical" evidence="7">
    <location>
        <begin position="16"/>
        <end position="34"/>
    </location>
</feature>
<sequence>MITLNKILRMLRNNKVGMIGLLIFLSFVIIAVFADRIAPYDPMKIQYDSDGGVKRLQPPSKEHYLGTTWMGRDVFSQMIVGSRIAVLVGVISAVCVVFIGTNIGLIAGYFGGTLDNVMMRLVDIVYGIPFLPFALILVAILGPGIKNIILAIVLITWRNSSRVIRSQVLSLKNRTFIEAAKLSGASHWRIIYKHIAPNVMPLSLVYVSTTMASAIMTESSLSFLGFGDPLQVSWGKILYACYSSQAMFKAWWWMIPPGIAITLLVLSGYLMGRAFEEIANPKLRER</sequence>